<reference evidence="5" key="3">
    <citation type="journal article" date="2019" name="Int. J. Syst. Evol. Microbiol.">
        <title>The Global Catalogue of Microorganisms (GCM) 10K type strain sequencing project: providing services to taxonomists for standard genome sequencing and annotation.</title>
        <authorList>
            <consortium name="The Broad Institute Genomics Platform"/>
            <consortium name="The Broad Institute Genome Sequencing Center for Infectious Disease"/>
            <person name="Wu L."/>
            <person name="Ma J."/>
        </authorList>
    </citation>
    <scope>NUCLEOTIDE SEQUENCE [LARGE SCALE GENOMIC DNA]</scope>
    <source>
        <strain evidence="5">NBRC 103191</strain>
    </source>
</reference>
<dbReference type="Proteomes" id="UP000198501">
    <property type="component" value="Unassembled WGS sequence"/>
</dbReference>
<dbReference type="EMBL" id="FNAL01000026">
    <property type="protein sequence ID" value="SDE11987.1"/>
    <property type="molecule type" value="Genomic_DNA"/>
</dbReference>
<evidence type="ECO:0000313" key="5">
    <source>
        <dbReference type="Proteomes" id="UP001156645"/>
    </source>
</evidence>
<dbReference type="EMBL" id="BSOK01000030">
    <property type="protein sequence ID" value="GLR29399.1"/>
    <property type="molecule type" value="Genomic_DNA"/>
</dbReference>
<reference evidence="2" key="1">
    <citation type="journal article" date="2014" name="Int. J. Syst. Evol. Microbiol.">
        <title>Complete genome of a new Firmicutes species belonging to the dominant human colonic microbiota ('Ruminococcus bicirculans') reveals two chromosomes and a selective capacity to utilize plant glucans.</title>
        <authorList>
            <consortium name="NISC Comparative Sequencing Program"/>
            <person name="Wegmann U."/>
            <person name="Louis P."/>
            <person name="Goesmann A."/>
            <person name="Henrissat B."/>
            <person name="Duncan S.H."/>
            <person name="Flint H.J."/>
        </authorList>
    </citation>
    <scope>NUCLEOTIDE SEQUENCE</scope>
    <source>
        <strain evidence="2">NBRC 103191</strain>
    </source>
</reference>
<evidence type="ECO:0000313" key="2">
    <source>
        <dbReference type="EMBL" id="GLR29399.1"/>
    </source>
</evidence>
<feature type="region of interest" description="Disordered" evidence="1">
    <location>
        <begin position="1"/>
        <end position="56"/>
    </location>
</feature>
<evidence type="ECO:0000256" key="1">
    <source>
        <dbReference type="SAM" id="MobiDB-lite"/>
    </source>
</evidence>
<dbReference type="GeneID" id="300923425"/>
<evidence type="ECO:0000313" key="3">
    <source>
        <dbReference type="EMBL" id="SDE11987.1"/>
    </source>
</evidence>
<sequence length="56" mass="6286">MSTTNNDTSDIKKAAEQANGQEIEKNLEDNKKVDAPESLSEEEQTAFIEDDLRTDK</sequence>
<dbReference type="Proteomes" id="UP001156645">
    <property type="component" value="Unassembled WGS sequence"/>
</dbReference>
<keyword evidence="5" id="KW-1185">Reference proteome</keyword>
<dbReference type="AlphaFoldDB" id="A0A1G7ABZ5"/>
<name>A0A1G7ABZ5_9GAMM</name>
<reference evidence="2" key="4">
    <citation type="submission" date="2023-01" db="EMBL/GenBank/DDBJ databases">
        <title>Draft genome sequence of Psychrobacter pacificensis strain NBRC 103191.</title>
        <authorList>
            <person name="Sun Q."/>
            <person name="Mori K."/>
        </authorList>
    </citation>
    <scope>NUCLEOTIDE SEQUENCE</scope>
    <source>
        <strain evidence="2">NBRC 103191</strain>
    </source>
</reference>
<feature type="compositionally biased region" description="Basic and acidic residues" evidence="1">
    <location>
        <begin position="22"/>
        <end position="35"/>
    </location>
</feature>
<gene>
    <name evidence="2" type="ORF">GCM10007915_16370</name>
    <name evidence="3" type="ORF">SAMN05660405_02396</name>
</gene>
<proteinExistence type="predicted"/>
<evidence type="ECO:0000313" key="4">
    <source>
        <dbReference type="Proteomes" id="UP000198501"/>
    </source>
</evidence>
<accession>A0A1G7ABZ5</accession>
<dbReference type="RefSeq" id="WP_167337591.1">
    <property type="nucleotide sequence ID" value="NZ_BSOK01000030.1"/>
</dbReference>
<reference evidence="3 4" key="2">
    <citation type="submission" date="2016-10" db="EMBL/GenBank/DDBJ databases">
        <authorList>
            <person name="de Groot N.N."/>
        </authorList>
    </citation>
    <scope>NUCLEOTIDE SEQUENCE [LARGE SCALE GENOMIC DNA]</scope>
    <source>
        <strain evidence="3 4">DSM 23406</strain>
    </source>
</reference>
<organism evidence="3 4">
    <name type="scientific">Psychrobacter pacificensis</name>
    <dbReference type="NCBI Taxonomy" id="112002"/>
    <lineage>
        <taxon>Bacteria</taxon>
        <taxon>Pseudomonadati</taxon>
        <taxon>Pseudomonadota</taxon>
        <taxon>Gammaproteobacteria</taxon>
        <taxon>Moraxellales</taxon>
        <taxon>Moraxellaceae</taxon>
        <taxon>Psychrobacter</taxon>
    </lineage>
</organism>
<protein>
    <submittedName>
        <fullName evidence="3">Uncharacterized protein</fullName>
    </submittedName>
</protein>